<feature type="transmembrane region" description="Helical" evidence="9">
    <location>
        <begin position="71"/>
        <end position="92"/>
    </location>
</feature>
<evidence type="ECO:0000256" key="3">
    <source>
        <dbReference type="ARBA" id="ARBA00022989"/>
    </source>
</evidence>
<dbReference type="PANTHER" id="PTHR24238:SF69">
    <property type="entry name" value="G-PROTEIN COUPLED RECEPTOR 165"/>
    <property type="match status" value="1"/>
</dbReference>
<evidence type="ECO:0000256" key="6">
    <source>
        <dbReference type="ARBA" id="ARBA00023170"/>
    </source>
</evidence>
<keyword evidence="2 9" id="KW-0812">Transmembrane</keyword>
<feature type="compositionally biased region" description="Low complexity" evidence="8">
    <location>
        <begin position="185"/>
        <end position="214"/>
    </location>
</feature>
<evidence type="ECO:0000256" key="4">
    <source>
        <dbReference type="ARBA" id="ARBA00023040"/>
    </source>
</evidence>
<dbReference type="Proteomes" id="UP001283361">
    <property type="component" value="Unassembled WGS sequence"/>
</dbReference>
<gene>
    <name evidence="11" type="ORF">RRG08_030342</name>
</gene>
<dbReference type="InterPro" id="IPR017452">
    <property type="entry name" value="GPCR_Rhodpsn_7TM"/>
</dbReference>
<evidence type="ECO:0000256" key="1">
    <source>
        <dbReference type="ARBA" id="ARBA00004141"/>
    </source>
</evidence>
<evidence type="ECO:0000259" key="10">
    <source>
        <dbReference type="PROSITE" id="PS50262"/>
    </source>
</evidence>
<keyword evidence="5 9" id="KW-0472">Membrane</keyword>
<accession>A0AAE1D006</accession>
<feature type="compositionally biased region" description="Polar residues" evidence="8">
    <location>
        <begin position="238"/>
        <end position="253"/>
    </location>
</feature>
<feature type="transmembrane region" description="Helical" evidence="9">
    <location>
        <begin position="21"/>
        <end position="41"/>
    </location>
</feature>
<sequence>MACLRYRMIVQPFKSRVQASLCIIAVWVGSVCLVLPFAIYIKYIDLKATLGDEFDGVGLCTVRVERRIEEYIRAMFVTLYAMPLATMALLYVRISAEMKSKESTTSRPLSVHFSPISTSTEVDLDRSSMLHHHHSHAWSPVHEPPSPPARPHRQELMLQLNGTGDHHHNHNGGTGSSSSRHQHGTSIQQQNQNNSFSTNFLSAPTAASSSSNSSPKCEREVSSRGHHQSHHHQHRGSASTTCSGGGRNSSLQSAPGEAGTQGGPLTLGASAGMDRDSRRKHHSYSTTVTNYSDRSTQGSDNDLNLPRERRTQNYLITMNTLFAVCWCPSHILVLVNYFVHETDNNVGHYDVTYMLFTWFGFLSTCTTPVLFMSWVMSDAAKDRLRGYFRFSNRRRTSAGSQVILPFRAL</sequence>
<protein>
    <recommendedName>
        <fullName evidence="10">G-protein coupled receptors family 1 profile domain-containing protein</fullName>
    </recommendedName>
</protein>
<feature type="transmembrane region" description="Helical" evidence="9">
    <location>
        <begin position="314"/>
        <end position="339"/>
    </location>
</feature>
<dbReference type="Pfam" id="PF00001">
    <property type="entry name" value="7tm_1"/>
    <property type="match status" value="1"/>
</dbReference>
<organism evidence="11 12">
    <name type="scientific">Elysia crispata</name>
    <name type="common">lettuce slug</name>
    <dbReference type="NCBI Taxonomy" id="231223"/>
    <lineage>
        <taxon>Eukaryota</taxon>
        <taxon>Metazoa</taxon>
        <taxon>Spiralia</taxon>
        <taxon>Lophotrochozoa</taxon>
        <taxon>Mollusca</taxon>
        <taxon>Gastropoda</taxon>
        <taxon>Heterobranchia</taxon>
        <taxon>Euthyneura</taxon>
        <taxon>Panpulmonata</taxon>
        <taxon>Sacoglossa</taxon>
        <taxon>Placobranchoidea</taxon>
        <taxon>Plakobranchidae</taxon>
        <taxon>Elysia</taxon>
    </lineage>
</organism>
<keyword evidence="6" id="KW-0675">Receptor</keyword>
<dbReference type="InterPro" id="IPR000276">
    <property type="entry name" value="GPCR_Rhodpsn"/>
</dbReference>
<keyword evidence="7" id="KW-0807">Transducer</keyword>
<comment type="subcellular location">
    <subcellularLocation>
        <location evidence="1">Membrane</location>
        <topology evidence="1">Multi-pass membrane protein</topology>
    </subcellularLocation>
</comment>
<evidence type="ECO:0000313" key="11">
    <source>
        <dbReference type="EMBL" id="KAK3746932.1"/>
    </source>
</evidence>
<evidence type="ECO:0000256" key="5">
    <source>
        <dbReference type="ARBA" id="ARBA00023136"/>
    </source>
</evidence>
<feature type="domain" description="G-protein coupled receptors family 1 profile" evidence="10">
    <location>
        <begin position="1"/>
        <end position="371"/>
    </location>
</feature>
<dbReference type="AlphaFoldDB" id="A0AAE1D006"/>
<evidence type="ECO:0000256" key="7">
    <source>
        <dbReference type="ARBA" id="ARBA00023224"/>
    </source>
</evidence>
<dbReference type="GO" id="GO:0005886">
    <property type="term" value="C:plasma membrane"/>
    <property type="evidence" value="ECO:0007669"/>
    <property type="project" value="TreeGrafter"/>
</dbReference>
<keyword evidence="12" id="KW-1185">Reference proteome</keyword>
<dbReference type="PRINTS" id="PR00237">
    <property type="entry name" value="GPCRRHODOPSN"/>
</dbReference>
<dbReference type="EMBL" id="JAWDGP010006114">
    <property type="protein sequence ID" value="KAK3746932.1"/>
    <property type="molecule type" value="Genomic_DNA"/>
</dbReference>
<evidence type="ECO:0000256" key="9">
    <source>
        <dbReference type="SAM" id="Phobius"/>
    </source>
</evidence>
<feature type="transmembrane region" description="Helical" evidence="9">
    <location>
        <begin position="351"/>
        <end position="375"/>
    </location>
</feature>
<keyword evidence="3 9" id="KW-1133">Transmembrane helix</keyword>
<reference evidence="11" key="1">
    <citation type="journal article" date="2023" name="G3 (Bethesda)">
        <title>A reference genome for the long-term kleptoplast-retaining sea slug Elysia crispata morphotype clarki.</title>
        <authorList>
            <person name="Eastman K.E."/>
            <person name="Pendleton A.L."/>
            <person name="Shaikh M.A."/>
            <person name="Suttiyut T."/>
            <person name="Ogas R."/>
            <person name="Tomko P."/>
            <person name="Gavelis G."/>
            <person name="Widhalm J.R."/>
            <person name="Wisecaver J.H."/>
        </authorList>
    </citation>
    <scope>NUCLEOTIDE SEQUENCE</scope>
    <source>
        <strain evidence="11">ECLA1</strain>
    </source>
</reference>
<feature type="compositionally biased region" description="Polar residues" evidence="8">
    <location>
        <begin position="284"/>
        <end position="302"/>
    </location>
</feature>
<dbReference type="GO" id="GO:0008188">
    <property type="term" value="F:neuropeptide receptor activity"/>
    <property type="evidence" value="ECO:0007669"/>
    <property type="project" value="TreeGrafter"/>
</dbReference>
<feature type="compositionally biased region" description="Basic residues" evidence="8">
    <location>
        <begin position="224"/>
        <end position="235"/>
    </location>
</feature>
<dbReference type="SUPFAM" id="SSF81321">
    <property type="entry name" value="Family A G protein-coupled receptor-like"/>
    <property type="match status" value="1"/>
</dbReference>
<evidence type="ECO:0000313" key="12">
    <source>
        <dbReference type="Proteomes" id="UP001283361"/>
    </source>
</evidence>
<proteinExistence type="predicted"/>
<evidence type="ECO:0000256" key="2">
    <source>
        <dbReference type="ARBA" id="ARBA00022692"/>
    </source>
</evidence>
<evidence type="ECO:0000256" key="8">
    <source>
        <dbReference type="SAM" id="MobiDB-lite"/>
    </source>
</evidence>
<dbReference type="Gene3D" id="1.20.1070.10">
    <property type="entry name" value="Rhodopsin 7-helix transmembrane proteins"/>
    <property type="match status" value="2"/>
</dbReference>
<keyword evidence="4" id="KW-0297">G-protein coupled receptor</keyword>
<name>A0AAE1D006_9GAST</name>
<dbReference type="PROSITE" id="PS50262">
    <property type="entry name" value="G_PROTEIN_RECEP_F1_2"/>
    <property type="match status" value="1"/>
</dbReference>
<comment type="caution">
    <text evidence="11">The sequence shown here is derived from an EMBL/GenBank/DDBJ whole genome shotgun (WGS) entry which is preliminary data.</text>
</comment>
<dbReference type="PANTHER" id="PTHR24238">
    <property type="entry name" value="G-PROTEIN COUPLED RECEPTOR"/>
    <property type="match status" value="1"/>
</dbReference>
<feature type="region of interest" description="Disordered" evidence="8">
    <location>
        <begin position="127"/>
        <end position="305"/>
    </location>
</feature>